<sequence length="30" mass="3576">MKNLTLIVYFYFNFLIFSVSFTKSLIVLLT</sequence>
<keyword evidence="1" id="KW-1133">Transmembrane helix</keyword>
<keyword evidence="1" id="KW-0812">Transmembrane</keyword>
<accession>A0A8S5L6Q0</accession>
<name>A0A8S5L6Q0_9CAUD</name>
<dbReference type="EMBL" id="BK014643">
    <property type="protein sequence ID" value="DAD65449.1"/>
    <property type="molecule type" value="Genomic_DNA"/>
</dbReference>
<organism evidence="2">
    <name type="scientific">Myoviridae sp. ctA4D8</name>
    <dbReference type="NCBI Taxonomy" id="2823535"/>
    <lineage>
        <taxon>Viruses</taxon>
        <taxon>Duplodnaviria</taxon>
        <taxon>Heunggongvirae</taxon>
        <taxon>Uroviricota</taxon>
        <taxon>Caudoviricetes</taxon>
    </lineage>
</organism>
<evidence type="ECO:0000256" key="1">
    <source>
        <dbReference type="SAM" id="Phobius"/>
    </source>
</evidence>
<protein>
    <submittedName>
        <fullName evidence="2">Uncharacterized protein</fullName>
    </submittedName>
</protein>
<feature type="transmembrane region" description="Helical" evidence="1">
    <location>
        <begin position="6"/>
        <end position="29"/>
    </location>
</feature>
<evidence type="ECO:0000313" key="2">
    <source>
        <dbReference type="EMBL" id="DAD65449.1"/>
    </source>
</evidence>
<proteinExistence type="predicted"/>
<keyword evidence="1" id="KW-0472">Membrane</keyword>
<reference evidence="2" key="1">
    <citation type="journal article" date="2021" name="Proc. Natl. Acad. Sci. U.S.A.">
        <title>A Catalog of Tens of Thousands of Viruses from Human Metagenomes Reveals Hidden Associations with Chronic Diseases.</title>
        <authorList>
            <person name="Tisza M.J."/>
            <person name="Buck C.B."/>
        </authorList>
    </citation>
    <scope>NUCLEOTIDE SEQUENCE</scope>
    <source>
        <strain evidence="2">CtA4D8</strain>
    </source>
</reference>